<dbReference type="Proteomes" id="UP001335648">
    <property type="component" value="Unassembled WGS sequence"/>
</dbReference>
<reference evidence="1 2" key="1">
    <citation type="journal article" date="2023" name="Mol. Biol. Evol.">
        <title>Genomics of Secondarily Temperate Adaptation in the Only Non-Antarctic Icefish.</title>
        <authorList>
            <person name="Rivera-Colon A.G."/>
            <person name="Rayamajhi N."/>
            <person name="Minhas B.F."/>
            <person name="Madrigal G."/>
            <person name="Bilyk K.T."/>
            <person name="Yoon V."/>
            <person name="Hune M."/>
            <person name="Gregory S."/>
            <person name="Cheng C.H.C."/>
            <person name="Catchen J.M."/>
        </authorList>
    </citation>
    <scope>NUCLEOTIDE SEQUENCE [LARGE SCALE GENOMIC DNA]</scope>
    <source>
        <strain evidence="1">JC2023a</strain>
    </source>
</reference>
<gene>
    <name evidence="1" type="ORF">CesoFtcFv8_011080</name>
</gene>
<organism evidence="1 2">
    <name type="scientific">Champsocephalus esox</name>
    <name type="common">pike icefish</name>
    <dbReference type="NCBI Taxonomy" id="159716"/>
    <lineage>
        <taxon>Eukaryota</taxon>
        <taxon>Metazoa</taxon>
        <taxon>Chordata</taxon>
        <taxon>Craniata</taxon>
        <taxon>Vertebrata</taxon>
        <taxon>Euteleostomi</taxon>
        <taxon>Actinopterygii</taxon>
        <taxon>Neopterygii</taxon>
        <taxon>Teleostei</taxon>
        <taxon>Neoteleostei</taxon>
        <taxon>Acanthomorphata</taxon>
        <taxon>Eupercaria</taxon>
        <taxon>Perciformes</taxon>
        <taxon>Notothenioidei</taxon>
        <taxon>Channichthyidae</taxon>
        <taxon>Champsocephalus</taxon>
    </lineage>
</organism>
<protein>
    <submittedName>
        <fullName evidence="1">Uncharacterized protein</fullName>
    </submittedName>
</protein>
<accession>A0AAN8GXP5</accession>
<evidence type="ECO:0000313" key="1">
    <source>
        <dbReference type="EMBL" id="KAK5894382.1"/>
    </source>
</evidence>
<sequence length="69" mass="7927">MTTEVMFTVAARWMNQTDTLSFSRRPLQVNTMMLTKHCTYKGPSLCICMQPVSPSLYCITDEDDDDEDL</sequence>
<keyword evidence="2" id="KW-1185">Reference proteome</keyword>
<dbReference type="AlphaFoldDB" id="A0AAN8GXP5"/>
<name>A0AAN8GXP5_9TELE</name>
<dbReference type="EMBL" id="JAULUE010002054">
    <property type="protein sequence ID" value="KAK5894382.1"/>
    <property type="molecule type" value="Genomic_DNA"/>
</dbReference>
<proteinExistence type="predicted"/>
<evidence type="ECO:0000313" key="2">
    <source>
        <dbReference type="Proteomes" id="UP001335648"/>
    </source>
</evidence>
<comment type="caution">
    <text evidence="1">The sequence shown here is derived from an EMBL/GenBank/DDBJ whole genome shotgun (WGS) entry which is preliminary data.</text>
</comment>